<dbReference type="InterPro" id="IPR036390">
    <property type="entry name" value="WH_DNA-bd_sf"/>
</dbReference>
<dbReference type="InterPro" id="IPR036388">
    <property type="entry name" value="WH-like_DNA-bd_sf"/>
</dbReference>
<keyword evidence="3" id="KW-0804">Transcription</keyword>
<comment type="caution">
    <text evidence="5">The sequence shown here is derived from an EMBL/GenBank/DDBJ whole genome shotgun (WGS) entry which is preliminary data.</text>
</comment>
<feature type="domain" description="HTH hxlR-type" evidence="4">
    <location>
        <begin position="52"/>
        <end position="150"/>
    </location>
</feature>
<evidence type="ECO:0000256" key="1">
    <source>
        <dbReference type="ARBA" id="ARBA00023015"/>
    </source>
</evidence>
<dbReference type="Proteomes" id="UP000631694">
    <property type="component" value="Unassembled WGS sequence"/>
</dbReference>
<dbReference type="PANTHER" id="PTHR33204">
    <property type="entry name" value="TRANSCRIPTIONAL REGULATOR, MARR FAMILY"/>
    <property type="match status" value="1"/>
</dbReference>
<evidence type="ECO:0000256" key="3">
    <source>
        <dbReference type="ARBA" id="ARBA00023163"/>
    </source>
</evidence>
<dbReference type="Pfam" id="PF01638">
    <property type="entry name" value="HxlR"/>
    <property type="match status" value="1"/>
</dbReference>
<evidence type="ECO:0000313" key="5">
    <source>
        <dbReference type="EMBL" id="MBH0238751.1"/>
    </source>
</evidence>
<keyword evidence="6" id="KW-1185">Reference proteome</keyword>
<dbReference type="PROSITE" id="PS51118">
    <property type="entry name" value="HTH_HXLR"/>
    <property type="match status" value="1"/>
</dbReference>
<name>A0A931N0F8_9HYPH</name>
<reference evidence="5" key="1">
    <citation type="submission" date="2020-12" db="EMBL/GenBank/DDBJ databases">
        <title>Methylobrevis albus sp. nov., isolated from fresh water lack sediment.</title>
        <authorList>
            <person name="Zou Q."/>
        </authorList>
    </citation>
    <scope>NUCLEOTIDE SEQUENCE</scope>
    <source>
        <strain evidence="5">L22</strain>
    </source>
</reference>
<dbReference type="SUPFAM" id="SSF46785">
    <property type="entry name" value="Winged helix' DNA-binding domain"/>
    <property type="match status" value="1"/>
</dbReference>
<dbReference type="EMBL" id="JADZLT010000051">
    <property type="protein sequence ID" value="MBH0238751.1"/>
    <property type="molecule type" value="Genomic_DNA"/>
</dbReference>
<proteinExistence type="predicted"/>
<protein>
    <submittedName>
        <fullName evidence="5">Helix-turn-helix transcriptional regulator</fullName>
    </submittedName>
</protein>
<dbReference type="Gene3D" id="1.10.10.10">
    <property type="entry name" value="Winged helix-like DNA-binding domain superfamily/Winged helix DNA-binding domain"/>
    <property type="match status" value="1"/>
</dbReference>
<evidence type="ECO:0000259" key="4">
    <source>
        <dbReference type="PROSITE" id="PS51118"/>
    </source>
</evidence>
<sequence length="162" mass="17435">MGHGNSEGTTLRSDVGAATAADAGFTAAATPAGELSAGMTAWKQRYPDLAACPIRTVLDRLGDKWSTLIVITLAGRPHRFGELRRALPDISQRMLTQTLRELQRDGLIGRTVFPTTPPSVEYALTPLGTTLLGPLRELVRWADANQPAVEEARRAFDGRLAA</sequence>
<organism evidence="5 6">
    <name type="scientific">Methylobrevis albus</name>
    <dbReference type="NCBI Taxonomy" id="2793297"/>
    <lineage>
        <taxon>Bacteria</taxon>
        <taxon>Pseudomonadati</taxon>
        <taxon>Pseudomonadota</taxon>
        <taxon>Alphaproteobacteria</taxon>
        <taxon>Hyphomicrobiales</taxon>
        <taxon>Pleomorphomonadaceae</taxon>
        <taxon>Methylobrevis</taxon>
    </lineage>
</organism>
<gene>
    <name evidence="5" type="ORF">I5731_13020</name>
</gene>
<keyword evidence="1" id="KW-0805">Transcription regulation</keyword>
<dbReference type="PANTHER" id="PTHR33204:SF39">
    <property type="entry name" value="TRANSCRIPTIONAL REGULATORY PROTEIN"/>
    <property type="match status" value="1"/>
</dbReference>
<evidence type="ECO:0000256" key="2">
    <source>
        <dbReference type="ARBA" id="ARBA00023125"/>
    </source>
</evidence>
<dbReference type="AlphaFoldDB" id="A0A931N0F8"/>
<keyword evidence="2" id="KW-0238">DNA-binding</keyword>
<dbReference type="GO" id="GO:0003677">
    <property type="term" value="F:DNA binding"/>
    <property type="evidence" value="ECO:0007669"/>
    <property type="project" value="UniProtKB-KW"/>
</dbReference>
<evidence type="ECO:0000313" key="6">
    <source>
        <dbReference type="Proteomes" id="UP000631694"/>
    </source>
</evidence>
<accession>A0A931N0F8</accession>
<dbReference type="InterPro" id="IPR002577">
    <property type="entry name" value="HTH_HxlR"/>
</dbReference>